<keyword evidence="1" id="KW-0175">Coiled coil</keyword>
<feature type="non-terminal residue" evidence="3">
    <location>
        <position position="83"/>
    </location>
</feature>
<sequence length="83" mass="8616">MRTLTRVMPLTLAAALIALFAIGCSSGGDTDQTTSDQPTGETDGGTSTDLVSAAPLEVLSASAESFQQEVESLQMEVEFTMDA</sequence>
<proteinExistence type="predicted"/>
<reference evidence="3" key="1">
    <citation type="journal article" date="2014" name="Front. Microbiol.">
        <title>High frequency of phylogenetically diverse reductive dehalogenase-homologous genes in deep subseafloor sedimentary metagenomes.</title>
        <authorList>
            <person name="Kawai M."/>
            <person name="Futagami T."/>
            <person name="Toyoda A."/>
            <person name="Takaki Y."/>
            <person name="Nishi S."/>
            <person name="Hori S."/>
            <person name="Arai W."/>
            <person name="Tsubouchi T."/>
            <person name="Morono Y."/>
            <person name="Uchiyama I."/>
            <person name="Ito T."/>
            <person name="Fujiyama A."/>
            <person name="Inagaki F."/>
            <person name="Takami H."/>
        </authorList>
    </citation>
    <scope>NUCLEOTIDE SEQUENCE</scope>
    <source>
        <strain evidence="3">Expedition CK06-06</strain>
    </source>
</reference>
<name>X0X0J9_9ZZZZ</name>
<comment type="caution">
    <text evidence="3">The sequence shown here is derived from an EMBL/GenBank/DDBJ whole genome shotgun (WGS) entry which is preliminary data.</text>
</comment>
<evidence type="ECO:0000256" key="1">
    <source>
        <dbReference type="SAM" id="Coils"/>
    </source>
</evidence>
<evidence type="ECO:0000313" key="3">
    <source>
        <dbReference type="EMBL" id="GAG36734.1"/>
    </source>
</evidence>
<organism evidence="3">
    <name type="scientific">marine sediment metagenome</name>
    <dbReference type="NCBI Taxonomy" id="412755"/>
    <lineage>
        <taxon>unclassified sequences</taxon>
        <taxon>metagenomes</taxon>
        <taxon>ecological metagenomes</taxon>
    </lineage>
</organism>
<gene>
    <name evidence="3" type="ORF">S01H1_65393</name>
</gene>
<protein>
    <submittedName>
        <fullName evidence="3">Uncharacterized protein</fullName>
    </submittedName>
</protein>
<feature type="region of interest" description="Disordered" evidence="2">
    <location>
        <begin position="27"/>
        <end position="48"/>
    </location>
</feature>
<dbReference type="EMBL" id="BARS01043168">
    <property type="protein sequence ID" value="GAG36734.1"/>
    <property type="molecule type" value="Genomic_DNA"/>
</dbReference>
<dbReference type="PROSITE" id="PS51257">
    <property type="entry name" value="PROKAR_LIPOPROTEIN"/>
    <property type="match status" value="1"/>
</dbReference>
<evidence type="ECO:0000256" key="2">
    <source>
        <dbReference type="SAM" id="MobiDB-lite"/>
    </source>
</evidence>
<feature type="coiled-coil region" evidence="1">
    <location>
        <begin position="56"/>
        <end position="83"/>
    </location>
</feature>
<dbReference type="AlphaFoldDB" id="X0X0J9"/>
<accession>X0X0J9</accession>